<protein>
    <recommendedName>
        <fullName evidence="7">Pre-mRNA cleavage complex 2 protein Pcf11</fullName>
    </recommendedName>
</protein>
<feature type="region of interest" description="Disordered" evidence="2">
    <location>
        <begin position="1618"/>
        <end position="1661"/>
    </location>
</feature>
<evidence type="ECO:0000313" key="5">
    <source>
        <dbReference type="EMBL" id="KAF7266809.1"/>
    </source>
</evidence>
<feature type="region of interest" description="Disordered" evidence="2">
    <location>
        <begin position="752"/>
        <end position="814"/>
    </location>
</feature>
<evidence type="ECO:0000259" key="4">
    <source>
        <dbReference type="PROSITE" id="PS51391"/>
    </source>
</evidence>
<dbReference type="InterPro" id="IPR048830">
    <property type="entry name" value="PCF11_helical"/>
</dbReference>
<dbReference type="PROSITE" id="PS50179">
    <property type="entry name" value="VHS"/>
    <property type="match status" value="1"/>
</dbReference>
<organism evidence="5 6">
    <name type="scientific">Rhynchophorus ferrugineus</name>
    <name type="common">Red palm weevil</name>
    <name type="synonym">Curculio ferrugineus</name>
    <dbReference type="NCBI Taxonomy" id="354439"/>
    <lineage>
        <taxon>Eukaryota</taxon>
        <taxon>Metazoa</taxon>
        <taxon>Ecdysozoa</taxon>
        <taxon>Arthropoda</taxon>
        <taxon>Hexapoda</taxon>
        <taxon>Insecta</taxon>
        <taxon>Pterygota</taxon>
        <taxon>Neoptera</taxon>
        <taxon>Endopterygota</taxon>
        <taxon>Coleoptera</taxon>
        <taxon>Polyphaga</taxon>
        <taxon>Cucujiformia</taxon>
        <taxon>Curculionidae</taxon>
        <taxon>Dryophthorinae</taxon>
        <taxon>Rhynchophorus</taxon>
    </lineage>
</organism>
<feature type="region of interest" description="Disordered" evidence="2">
    <location>
        <begin position="1029"/>
        <end position="1084"/>
    </location>
</feature>
<evidence type="ECO:0008006" key="7">
    <source>
        <dbReference type="Google" id="ProtNLM"/>
    </source>
</evidence>
<feature type="compositionally biased region" description="Polar residues" evidence="2">
    <location>
        <begin position="1066"/>
        <end position="1084"/>
    </location>
</feature>
<feature type="compositionally biased region" description="Basic and acidic residues" evidence="2">
    <location>
        <begin position="477"/>
        <end position="504"/>
    </location>
</feature>
<gene>
    <name evidence="5" type="ORF">GWI33_019914</name>
</gene>
<dbReference type="PROSITE" id="PS51391">
    <property type="entry name" value="CID"/>
    <property type="match status" value="1"/>
</dbReference>
<dbReference type="GO" id="GO:0006369">
    <property type="term" value="P:termination of RNA polymerase II transcription"/>
    <property type="evidence" value="ECO:0007669"/>
    <property type="project" value="InterPro"/>
</dbReference>
<dbReference type="InterPro" id="IPR006569">
    <property type="entry name" value="CID_dom"/>
</dbReference>
<feature type="compositionally biased region" description="Basic and acidic residues" evidence="2">
    <location>
        <begin position="329"/>
        <end position="347"/>
    </location>
</feature>
<dbReference type="EMBL" id="JAACXV010014495">
    <property type="protein sequence ID" value="KAF7266809.1"/>
    <property type="molecule type" value="Genomic_DNA"/>
</dbReference>
<dbReference type="InterPro" id="IPR054127">
    <property type="entry name" value="Pcf11_C"/>
</dbReference>
<accession>A0A834HTH0</accession>
<feature type="compositionally biased region" description="Acidic residues" evidence="2">
    <location>
        <begin position="1410"/>
        <end position="1421"/>
    </location>
</feature>
<feature type="compositionally biased region" description="Polar residues" evidence="2">
    <location>
        <begin position="1115"/>
        <end position="1128"/>
    </location>
</feature>
<dbReference type="GO" id="GO:0005737">
    <property type="term" value="C:cytoplasm"/>
    <property type="evidence" value="ECO:0007669"/>
    <property type="project" value="TreeGrafter"/>
</dbReference>
<feature type="region of interest" description="Disordered" evidence="2">
    <location>
        <begin position="1109"/>
        <end position="1131"/>
    </location>
</feature>
<feature type="compositionally biased region" description="Basic and acidic residues" evidence="2">
    <location>
        <begin position="362"/>
        <end position="373"/>
    </location>
</feature>
<evidence type="ECO:0000313" key="6">
    <source>
        <dbReference type="Proteomes" id="UP000625711"/>
    </source>
</evidence>
<keyword evidence="1" id="KW-0175">Coiled coil</keyword>
<feature type="compositionally biased region" description="Acidic residues" evidence="2">
    <location>
        <begin position="1316"/>
        <end position="1325"/>
    </location>
</feature>
<feature type="compositionally biased region" description="Basic and acidic residues" evidence="2">
    <location>
        <begin position="1436"/>
        <end position="1453"/>
    </location>
</feature>
<feature type="compositionally biased region" description="Polar residues" evidence="2">
    <location>
        <begin position="445"/>
        <end position="459"/>
    </location>
</feature>
<dbReference type="GO" id="GO:0035091">
    <property type="term" value="F:phosphatidylinositol binding"/>
    <property type="evidence" value="ECO:0007669"/>
    <property type="project" value="InterPro"/>
</dbReference>
<feature type="domain" description="VHS" evidence="3">
    <location>
        <begin position="26"/>
        <end position="115"/>
    </location>
</feature>
<dbReference type="Pfam" id="PF04818">
    <property type="entry name" value="CID"/>
    <property type="match status" value="1"/>
</dbReference>
<dbReference type="GO" id="GO:0043130">
    <property type="term" value="F:ubiquitin binding"/>
    <property type="evidence" value="ECO:0007669"/>
    <property type="project" value="InterPro"/>
</dbReference>
<name>A0A834HTH0_RHYFE</name>
<feature type="region of interest" description="Disordered" evidence="2">
    <location>
        <begin position="1309"/>
        <end position="1337"/>
    </location>
</feature>
<dbReference type="PANTHER" id="PTHR15921">
    <property type="entry name" value="PRE-MRNA CLEAVAGE COMPLEX II"/>
    <property type="match status" value="1"/>
</dbReference>
<dbReference type="PANTHER" id="PTHR15921:SF3">
    <property type="entry name" value="PRE-MRNA CLEAVAGE COMPLEX 2 PROTEIN PCF11"/>
    <property type="match status" value="1"/>
</dbReference>
<dbReference type="Pfam" id="PF20845">
    <property type="entry name" value="Pcf11_helical"/>
    <property type="match status" value="1"/>
</dbReference>
<comment type="caution">
    <text evidence="5">The sequence shown here is derived from an EMBL/GenBank/DDBJ whole genome shotgun (WGS) entry which is preliminary data.</text>
</comment>
<dbReference type="OrthoDB" id="343582at2759"/>
<dbReference type="InterPro" id="IPR002014">
    <property type="entry name" value="VHS_dom"/>
</dbReference>
<dbReference type="GO" id="GO:0000993">
    <property type="term" value="F:RNA polymerase II complex binding"/>
    <property type="evidence" value="ECO:0007669"/>
    <property type="project" value="InterPro"/>
</dbReference>
<feature type="compositionally biased region" description="Polar residues" evidence="2">
    <location>
        <begin position="318"/>
        <end position="328"/>
    </location>
</feature>
<dbReference type="Gene3D" id="1.25.40.90">
    <property type="match status" value="1"/>
</dbReference>
<dbReference type="GO" id="GO:0005849">
    <property type="term" value="C:mRNA cleavage factor complex"/>
    <property type="evidence" value="ECO:0007669"/>
    <property type="project" value="TreeGrafter"/>
</dbReference>
<evidence type="ECO:0000256" key="2">
    <source>
        <dbReference type="SAM" id="MobiDB-lite"/>
    </source>
</evidence>
<feature type="coiled-coil region" evidence="1">
    <location>
        <begin position="187"/>
        <end position="219"/>
    </location>
</feature>
<dbReference type="InterPro" id="IPR047415">
    <property type="entry name" value="Pcf11_CID"/>
</dbReference>
<feature type="domain" description="CID" evidence="4">
    <location>
        <begin position="3"/>
        <end position="131"/>
    </location>
</feature>
<dbReference type="SMART" id="SM00582">
    <property type="entry name" value="RPR"/>
    <property type="match status" value="1"/>
</dbReference>
<feature type="compositionally biased region" description="Acidic residues" evidence="2">
    <location>
        <begin position="1641"/>
        <end position="1650"/>
    </location>
</feature>
<feature type="compositionally biased region" description="Acidic residues" evidence="2">
    <location>
        <begin position="688"/>
        <end position="699"/>
    </location>
</feature>
<evidence type="ECO:0000256" key="1">
    <source>
        <dbReference type="SAM" id="Coils"/>
    </source>
</evidence>
<feature type="compositionally biased region" description="Basic and acidic residues" evidence="2">
    <location>
        <begin position="1651"/>
        <end position="1661"/>
    </location>
</feature>
<reference evidence="5" key="1">
    <citation type="submission" date="2020-08" db="EMBL/GenBank/DDBJ databases">
        <title>Genome sequencing and assembly of the red palm weevil Rhynchophorus ferrugineus.</title>
        <authorList>
            <person name="Dias G.B."/>
            <person name="Bergman C.M."/>
            <person name="Manee M."/>
        </authorList>
    </citation>
    <scope>NUCLEOTIDE SEQUENCE</scope>
    <source>
        <strain evidence="5">AA-2017</strain>
        <tissue evidence="5">Whole larva</tissue>
    </source>
</reference>
<feature type="compositionally biased region" description="Polar residues" evidence="2">
    <location>
        <begin position="618"/>
        <end position="629"/>
    </location>
</feature>
<feature type="region of interest" description="Disordered" evidence="2">
    <location>
        <begin position="672"/>
        <end position="717"/>
    </location>
</feature>
<feature type="compositionally biased region" description="Low complexity" evidence="2">
    <location>
        <begin position="374"/>
        <end position="401"/>
    </location>
</feature>
<dbReference type="CDD" id="cd16982">
    <property type="entry name" value="CID_Pcf11"/>
    <property type="match status" value="1"/>
</dbReference>
<dbReference type="InterPro" id="IPR008942">
    <property type="entry name" value="ENTH_VHS"/>
</dbReference>
<feature type="region of interest" description="Disordered" evidence="2">
    <location>
        <begin position="1386"/>
        <end position="1507"/>
    </location>
</feature>
<feature type="compositionally biased region" description="Polar residues" evidence="2">
    <location>
        <begin position="782"/>
        <end position="793"/>
    </location>
</feature>
<feature type="region of interest" description="Disordered" evidence="2">
    <location>
        <begin position="599"/>
        <end position="632"/>
    </location>
</feature>
<proteinExistence type="predicted"/>
<feature type="region of interest" description="Disordered" evidence="2">
    <location>
        <begin position="318"/>
        <end position="576"/>
    </location>
</feature>
<dbReference type="Proteomes" id="UP000625711">
    <property type="component" value="Unassembled WGS sequence"/>
</dbReference>
<sequence>MTSTDEIKAEYTSSLADLTFNSKPLINVLTILAEENLPNAKVIVEAIEEHLSKVSTDVKLPILYLIDCIVKNVGQRYTSLFSHNIVSTFSNVFKVVDEKTRSEMFKLRQTWNEVFPPLKLYAIDVQINTIDPAWPVTAQPTNSIHLNPKFLKGTHTSVKSKPPSEPITPLIPKPTADLDKETLLMQEQLLQKQKELLELQRKTLELEVLQTQVKLQEQMKAGTAPVATNILLKPEVAKQLIPDAMSKNRPTALGQRLPAINSSLPKVNPVNAALAAAKPIRDPRLLRQQKTVPNHKSNDVELPGGCVGVVSFQKTQVSENNKNVSSKQGVRDIHKDPRLSNKPDKKSKTSPKSHPSPNCDLTKSDHSPIKSDKSSSSSSTSSLDSPTKSKSRSSSSSNSSSSGGGKHRKRDKPESGNQEAVAPGKRGKMSSVKPDNGVYGKGSDEISSAFKNIKNSTKGRNYIRRNVNDSPVLQQDEDLRGMGKAKDDAKSSDPLKPMDVDLRQFHPNMKKRSSAEGSEQPSKKSKSFDMLFGNEDTDLRQLAAGNEQKTQDRPPTPPPPIISSKEVDSAEYKAQAQKNNLDAVRAKLANATNREKVLSKSFNKKRLQGESVGDLDLRSSTQTPPNNIKSKIMISPEEEESIKSGHMTKEQEKNILNKIFFQIEKDKLREAKQKDNEEAHNVSLQPISDDEFASEEDDGERSSRAVNANEKEERFAKVGPASTIEDANLGPSQFYPRDGIVFRPGLPWRSRGRGMVPQMGPQIRPPRPWMHQQPMRKWRGPWSNQSPDYNQMSIDDESSRSPGQEFGNHEFTVHQEDNKTLSIDGMPRDIRIYNASAVIFLNWDDPREISFQSGMRRVIFNNKESYVLSFGDGYKECLVNGYTFRVKLGVPSREIFINDVGFECFFGGAPVSVTVNDINLNVQLEGPPPQVKISDNKRTDLVLGKINLIINAKIIVPVFLDAKVQKFVIDGETSTLKFVDSLKRVLINDVPFNVEFGGLPKPFIVHGKKHFIRFSVLPKGVKPGSVRILDMDGQGNLSPRGAEPGEAAPVSPLLPDAKPEAGAVRSNKTGLESPENRSNSPSLFNNILQQGLNNFDVLSNVLSTSFTSAPSSGSYQVENGEQGTSSAEVQKDAVPQPTLSQLPPININDLFQKLVASGFVKTAESQKAQNSNNNLHPAIDAINNRNQSVIEATKKSIEKANNLAKPYKKALGDILKPLSFGKPETLKIRQAPLYSVLYSGMQCSSCGMRFPPEASMLYSQHLDWHFRQNRRGKKNARVASSRRWYYSLADWKNYEEIEDLEEREKNYFDQQQQAEMSEDGDEDTEIPTVPADPGRTDETCQVCRDTFEQFFNEEKEEWHLKNAIKVDDKTYHPVCFEDYNQSILETSQDEGKLEEEPTAQNKIIPGLEIILDDDDDEDEDDRPVMANEVVSLPESDESKNQEDDKNKDVAQDEKLDDDDDDGDDDDVILNEVAPIKIVVDDDDDDDDDRPFNGPTEPTGLKKENHFDDGFVDVGEGFVSLNSVGQIKIKSEPVDEDEIPSIPQDTDMVDVSEQLDEHKTSMADPEPTVAAEPEQSAPSHLQMITSIDGNVELVSNTPMGTASSMSGVGKIKINISKSLPVIPPKESSETSVSSEPDRNADDSEETVLEEPETLHCKPDLKDTQLKKLPKVAKGSELTGLCSIM</sequence>
<dbReference type="GO" id="GO:0003729">
    <property type="term" value="F:mRNA binding"/>
    <property type="evidence" value="ECO:0007669"/>
    <property type="project" value="InterPro"/>
</dbReference>
<dbReference type="Pfam" id="PF21936">
    <property type="entry name" value="Pcf11_C"/>
    <property type="match status" value="1"/>
</dbReference>
<evidence type="ECO:0000259" key="3">
    <source>
        <dbReference type="PROSITE" id="PS50179"/>
    </source>
</evidence>
<keyword evidence="6" id="KW-1185">Reference proteome</keyword>
<dbReference type="InterPro" id="IPR045154">
    <property type="entry name" value="PCF11-like"/>
</dbReference>
<feature type="compositionally biased region" description="Acidic residues" evidence="2">
    <location>
        <begin position="1454"/>
        <end position="1468"/>
    </location>
</feature>
<dbReference type="SUPFAM" id="SSF48464">
    <property type="entry name" value="ENTH/VHS domain"/>
    <property type="match status" value="1"/>
</dbReference>
<dbReference type="GO" id="GO:0031124">
    <property type="term" value="P:mRNA 3'-end processing"/>
    <property type="evidence" value="ECO:0007669"/>
    <property type="project" value="InterPro"/>
</dbReference>
<feature type="region of interest" description="Disordered" evidence="2">
    <location>
        <begin position="1554"/>
        <end position="1577"/>
    </location>
</feature>